<reference evidence="2" key="1">
    <citation type="journal article" date="2020" name="Stud. Mycol.">
        <title>101 Dothideomycetes genomes: a test case for predicting lifestyles and emergence of pathogens.</title>
        <authorList>
            <person name="Haridas S."/>
            <person name="Albert R."/>
            <person name="Binder M."/>
            <person name="Bloem J."/>
            <person name="Labutti K."/>
            <person name="Salamov A."/>
            <person name="Andreopoulos B."/>
            <person name="Baker S."/>
            <person name="Barry K."/>
            <person name="Bills G."/>
            <person name="Bluhm B."/>
            <person name="Cannon C."/>
            <person name="Castanera R."/>
            <person name="Culley D."/>
            <person name="Daum C."/>
            <person name="Ezra D."/>
            <person name="Gonzalez J."/>
            <person name="Henrissat B."/>
            <person name="Kuo A."/>
            <person name="Liang C."/>
            <person name="Lipzen A."/>
            <person name="Lutzoni F."/>
            <person name="Magnuson J."/>
            <person name="Mondo S."/>
            <person name="Nolan M."/>
            <person name="Ohm R."/>
            <person name="Pangilinan J."/>
            <person name="Park H.-J."/>
            <person name="Ramirez L."/>
            <person name="Alfaro M."/>
            <person name="Sun H."/>
            <person name="Tritt A."/>
            <person name="Yoshinaga Y."/>
            <person name="Zwiers L.-H."/>
            <person name="Turgeon B."/>
            <person name="Goodwin S."/>
            <person name="Spatafora J."/>
            <person name="Crous P."/>
            <person name="Grigoriev I."/>
        </authorList>
    </citation>
    <scope>NUCLEOTIDE SEQUENCE</scope>
    <source>
        <strain evidence="2">CBS 121410</strain>
    </source>
</reference>
<evidence type="ECO:0000256" key="1">
    <source>
        <dbReference type="SAM" id="MobiDB-lite"/>
    </source>
</evidence>
<feature type="region of interest" description="Disordered" evidence="1">
    <location>
        <begin position="1"/>
        <end position="123"/>
    </location>
</feature>
<feature type="region of interest" description="Disordered" evidence="1">
    <location>
        <begin position="196"/>
        <end position="222"/>
    </location>
</feature>
<feature type="compositionally biased region" description="Pro residues" evidence="1">
    <location>
        <begin position="1"/>
        <end position="10"/>
    </location>
</feature>
<dbReference type="Proteomes" id="UP000799776">
    <property type="component" value="Unassembled WGS sequence"/>
</dbReference>
<sequence length="222" mass="25234">MSGEPPPTPGSPTRYPHDAEDLPDAPPVPSHQPLHSNDIPHPSEYEDSVMHAVLNPPPQDGLRASDASPAQLPDIRPEELPLPLNDPRRRFQSDVPGIRLTHPGGRYEGGPATENEDEKAADGEYRSRFIREYEVKTKEDLVRTVAAEKATEMATLVQIMRSRFEMSQERERVMRELQALEDQRQVELKAQRSIVEKQKAKKAEKEERKAKKARRTDDEMAY</sequence>
<gene>
    <name evidence="2" type="ORF">K490DRAFT_61396</name>
</gene>
<evidence type="ECO:0000313" key="2">
    <source>
        <dbReference type="EMBL" id="KAF2091949.1"/>
    </source>
</evidence>
<organism evidence="2 3">
    <name type="scientific">Saccharata proteae CBS 121410</name>
    <dbReference type="NCBI Taxonomy" id="1314787"/>
    <lineage>
        <taxon>Eukaryota</taxon>
        <taxon>Fungi</taxon>
        <taxon>Dikarya</taxon>
        <taxon>Ascomycota</taxon>
        <taxon>Pezizomycotina</taxon>
        <taxon>Dothideomycetes</taxon>
        <taxon>Dothideomycetes incertae sedis</taxon>
        <taxon>Botryosphaeriales</taxon>
        <taxon>Saccharataceae</taxon>
        <taxon>Saccharata</taxon>
    </lineage>
</organism>
<keyword evidence="3" id="KW-1185">Reference proteome</keyword>
<accession>A0A9P4I1R0</accession>
<proteinExistence type="predicted"/>
<name>A0A9P4I1R0_9PEZI</name>
<protein>
    <submittedName>
        <fullName evidence="2">Uncharacterized protein</fullName>
    </submittedName>
</protein>
<dbReference type="AlphaFoldDB" id="A0A9P4I1R0"/>
<evidence type="ECO:0000313" key="3">
    <source>
        <dbReference type="Proteomes" id="UP000799776"/>
    </source>
</evidence>
<dbReference type="EMBL" id="ML978711">
    <property type="protein sequence ID" value="KAF2091949.1"/>
    <property type="molecule type" value="Genomic_DNA"/>
</dbReference>
<comment type="caution">
    <text evidence="2">The sequence shown here is derived from an EMBL/GenBank/DDBJ whole genome shotgun (WGS) entry which is preliminary data.</text>
</comment>
<dbReference type="OrthoDB" id="3926908at2759"/>